<dbReference type="Pfam" id="PF00110">
    <property type="entry name" value="wnt"/>
    <property type="match status" value="1"/>
</dbReference>
<keyword evidence="10" id="KW-1185">Reference proteome</keyword>
<evidence type="ECO:0000256" key="4">
    <source>
        <dbReference type="ARBA" id="ARBA00022525"/>
    </source>
</evidence>
<dbReference type="InterPro" id="IPR005817">
    <property type="entry name" value="Wnt"/>
</dbReference>
<evidence type="ECO:0000256" key="6">
    <source>
        <dbReference type="ARBA" id="ARBA00022687"/>
    </source>
</evidence>
<dbReference type="Proteomes" id="UP001162164">
    <property type="component" value="Unassembled WGS sequence"/>
</dbReference>
<evidence type="ECO:0000256" key="8">
    <source>
        <dbReference type="RuleBase" id="RU003500"/>
    </source>
</evidence>
<evidence type="ECO:0000313" key="9">
    <source>
        <dbReference type="EMBL" id="KAJ8978898.1"/>
    </source>
</evidence>
<proteinExistence type="inferred from homology"/>
<evidence type="ECO:0000256" key="7">
    <source>
        <dbReference type="ARBA" id="ARBA00023157"/>
    </source>
</evidence>
<accession>A0ABQ9JLN5</accession>
<evidence type="ECO:0000256" key="2">
    <source>
        <dbReference type="ARBA" id="ARBA00005683"/>
    </source>
</evidence>
<comment type="caution">
    <text evidence="9">The sequence shown here is derived from an EMBL/GenBank/DDBJ whole genome shotgun (WGS) entry which is preliminary data.</text>
</comment>
<dbReference type="PANTHER" id="PTHR12027">
    <property type="entry name" value="WNT RELATED"/>
    <property type="match status" value="1"/>
</dbReference>
<keyword evidence="7" id="KW-1015">Disulfide bond</keyword>
<evidence type="ECO:0000256" key="1">
    <source>
        <dbReference type="ARBA" id="ARBA00004498"/>
    </source>
</evidence>
<organism evidence="9 10">
    <name type="scientific">Molorchus minor</name>
    <dbReference type="NCBI Taxonomy" id="1323400"/>
    <lineage>
        <taxon>Eukaryota</taxon>
        <taxon>Metazoa</taxon>
        <taxon>Ecdysozoa</taxon>
        <taxon>Arthropoda</taxon>
        <taxon>Hexapoda</taxon>
        <taxon>Insecta</taxon>
        <taxon>Pterygota</taxon>
        <taxon>Neoptera</taxon>
        <taxon>Endopterygota</taxon>
        <taxon>Coleoptera</taxon>
        <taxon>Polyphaga</taxon>
        <taxon>Cucujiformia</taxon>
        <taxon>Chrysomeloidea</taxon>
        <taxon>Cerambycidae</taxon>
        <taxon>Lamiinae</taxon>
        <taxon>Monochamini</taxon>
        <taxon>Molorchus</taxon>
    </lineage>
</organism>
<comment type="function">
    <text evidence="8">Ligand for members of the frizzled family of seven transmembrane receptors.</text>
</comment>
<protein>
    <recommendedName>
        <fullName evidence="8">Protein Wnt</fullName>
    </recommendedName>
</protein>
<name>A0ABQ9JLN5_9CUCU</name>
<evidence type="ECO:0000313" key="10">
    <source>
        <dbReference type="Proteomes" id="UP001162164"/>
    </source>
</evidence>
<keyword evidence="6 8" id="KW-0879">Wnt signaling pathway</keyword>
<gene>
    <name evidence="9" type="ORF">NQ317_008877</name>
</gene>
<keyword evidence="5" id="KW-0272">Extracellular matrix</keyword>
<sequence length="100" mass="11717">MKNWGVLELLEELIWSTNFFSRQCNVTTNGPESCRQLCCGRGYRTVVDEKIERCQCKFYNCCYVKCKICRTMTQNLILTIQQNGPVKNPVKCELIRNKKL</sequence>
<dbReference type="Gene3D" id="3.30.2460.20">
    <property type="match status" value="1"/>
</dbReference>
<evidence type="ECO:0000256" key="3">
    <source>
        <dbReference type="ARBA" id="ARBA00022473"/>
    </source>
</evidence>
<dbReference type="EMBL" id="JAPWTJ010000392">
    <property type="protein sequence ID" value="KAJ8978898.1"/>
    <property type="molecule type" value="Genomic_DNA"/>
</dbReference>
<comment type="similarity">
    <text evidence="2 8">Belongs to the Wnt family.</text>
</comment>
<dbReference type="InterPro" id="IPR043158">
    <property type="entry name" value="Wnt_C"/>
</dbReference>
<comment type="subcellular location">
    <subcellularLocation>
        <location evidence="1 8">Secreted</location>
        <location evidence="1 8">Extracellular space</location>
        <location evidence="1 8">Extracellular matrix</location>
    </subcellularLocation>
</comment>
<keyword evidence="4" id="KW-0964">Secreted</keyword>
<keyword evidence="3 8" id="KW-0217">Developmental protein</keyword>
<reference evidence="9" key="1">
    <citation type="journal article" date="2023" name="Insect Mol. Biol.">
        <title>Genome sequencing provides insights into the evolution of gene families encoding plant cell wall-degrading enzymes in longhorned beetles.</title>
        <authorList>
            <person name="Shin N.R."/>
            <person name="Okamura Y."/>
            <person name="Kirsch R."/>
            <person name="Pauchet Y."/>
        </authorList>
    </citation>
    <scope>NUCLEOTIDE SEQUENCE</scope>
    <source>
        <strain evidence="9">MMC_N1</strain>
    </source>
</reference>
<evidence type="ECO:0000256" key="5">
    <source>
        <dbReference type="ARBA" id="ARBA00022530"/>
    </source>
</evidence>
<dbReference type="PANTHER" id="PTHR12027:SF102">
    <property type="entry name" value="PROTEIN WNT"/>
    <property type="match status" value="1"/>
</dbReference>